<gene>
    <name evidence="1" type="ORF">Gohar_010596</name>
</gene>
<accession>A0A7J9GST6</accession>
<name>A0A7J9GST6_9ROSI</name>
<comment type="caution">
    <text evidence="1">The sequence shown here is derived from an EMBL/GenBank/DDBJ whole genome shotgun (WGS) entry which is preliminary data.</text>
</comment>
<dbReference type="Proteomes" id="UP000593560">
    <property type="component" value="Unassembled WGS sequence"/>
</dbReference>
<dbReference type="AlphaFoldDB" id="A0A7J9GST6"/>
<evidence type="ECO:0000313" key="1">
    <source>
        <dbReference type="EMBL" id="MBA0800144.1"/>
    </source>
</evidence>
<sequence length="252" mass="28783">MGEGGEELRREKIKSVNETGADFGGSGMRGRRLWNVIVLEQKPESPRIIHLFCVDDCLGEATVMEADTLKQILQQYARYLMVQDQMASNVDLIDSVFSPDEANIIKRNNEQINFHEWLSWMFENHSVNKRTEIAVVLKAIRYARNKLLHEGTNQRVENLVAFVRGYYTEIKALAESIYRRLTLQLPTAFAGEALAAVNRLRFALEIARLGNQAAHAMAQDGMIRMEDCFWVEEAPVLVTTAVDEERRLLDQP</sequence>
<proteinExistence type="predicted"/>
<evidence type="ECO:0000313" key="2">
    <source>
        <dbReference type="Proteomes" id="UP000593560"/>
    </source>
</evidence>
<reference evidence="1 2" key="1">
    <citation type="journal article" date="2019" name="Genome Biol. Evol.">
        <title>Insights into the evolution of the New World diploid cottons (Gossypium, subgenus Houzingenia) based on genome sequencing.</title>
        <authorList>
            <person name="Grover C.E."/>
            <person name="Arick M.A. 2nd"/>
            <person name="Thrash A."/>
            <person name="Conover J.L."/>
            <person name="Sanders W.S."/>
            <person name="Peterson D.G."/>
            <person name="Frelichowski J.E."/>
            <person name="Scheffler J.A."/>
            <person name="Scheffler B.E."/>
            <person name="Wendel J.F."/>
        </authorList>
    </citation>
    <scope>NUCLEOTIDE SEQUENCE [LARGE SCALE GENOMIC DNA]</scope>
    <source>
        <strain evidence="1">0</strain>
        <tissue evidence="1">Leaf</tissue>
    </source>
</reference>
<keyword evidence="2" id="KW-1185">Reference proteome</keyword>
<organism evidence="1 2">
    <name type="scientific">Gossypium harknessii</name>
    <dbReference type="NCBI Taxonomy" id="34285"/>
    <lineage>
        <taxon>Eukaryota</taxon>
        <taxon>Viridiplantae</taxon>
        <taxon>Streptophyta</taxon>
        <taxon>Embryophyta</taxon>
        <taxon>Tracheophyta</taxon>
        <taxon>Spermatophyta</taxon>
        <taxon>Magnoliopsida</taxon>
        <taxon>eudicotyledons</taxon>
        <taxon>Gunneridae</taxon>
        <taxon>Pentapetalae</taxon>
        <taxon>rosids</taxon>
        <taxon>malvids</taxon>
        <taxon>Malvales</taxon>
        <taxon>Malvaceae</taxon>
        <taxon>Malvoideae</taxon>
        <taxon>Gossypium</taxon>
    </lineage>
</organism>
<dbReference type="EMBL" id="JABFAD010000006">
    <property type="protein sequence ID" value="MBA0800144.1"/>
    <property type="molecule type" value="Genomic_DNA"/>
</dbReference>
<protein>
    <submittedName>
        <fullName evidence="1">Uncharacterized protein</fullName>
    </submittedName>
</protein>